<keyword evidence="5" id="KW-0732">Signal</keyword>
<dbReference type="GO" id="GO:0006508">
    <property type="term" value="P:proteolysis"/>
    <property type="evidence" value="ECO:0007669"/>
    <property type="project" value="UniProtKB-KW"/>
</dbReference>
<dbReference type="PANTHER" id="PTHR24276">
    <property type="entry name" value="POLYSERASE-RELATED"/>
    <property type="match status" value="1"/>
</dbReference>
<organism evidence="7 8">
    <name type="scientific">Megaselia scalaris</name>
    <name type="common">Humpbacked fly</name>
    <name type="synonym">Phora scalaris</name>
    <dbReference type="NCBI Taxonomy" id="36166"/>
    <lineage>
        <taxon>Eukaryota</taxon>
        <taxon>Metazoa</taxon>
        <taxon>Ecdysozoa</taxon>
        <taxon>Arthropoda</taxon>
        <taxon>Hexapoda</taxon>
        <taxon>Insecta</taxon>
        <taxon>Pterygota</taxon>
        <taxon>Neoptera</taxon>
        <taxon>Endopterygota</taxon>
        <taxon>Diptera</taxon>
        <taxon>Brachycera</taxon>
        <taxon>Muscomorpha</taxon>
        <taxon>Platypezoidea</taxon>
        <taxon>Phoridae</taxon>
        <taxon>Megaseliini</taxon>
        <taxon>Megaselia</taxon>
    </lineage>
</organism>
<dbReference type="SUPFAM" id="SSF50494">
    <property type="entry name" value="Trypsin-like serine proteases"/>
    <property type="match status" value="1"/>
</dbReference>
<dbReference type="EnsemblMetazoa" id="MESCA010559-RA">
    <property type="protein sequence ID" value="MESCA010559-PA"/>
    <property type="gene ID" value="MESCA010559"/>
</dbReference>
<evidence type="ECO:0000256" key="5">
    <source>
        <dbReference type="SAM" id="SignalP"/>
    </source>
</evidence>
<protein>
    <recommendedName>
        <fullName evidence="6">Peptidase S1 domain-containing protein</fullName>
    </recommendedName>
</protein>
<dbReference type="AlphaFoldDB" id="T1H2V3"/>
<dbReference type="InterPro" id="IPR043504">
    <property type="entry name" value="Peptidase_S1_PA_chymotrypsin"/>
</dbReference>
<reference evidence="7" key="2">
    <citation type="submission" date="2015-06" db="UniProtKB">
        <authorList>
            <consortium name="EnsemblMetazoa"/>
        </authorList>
    </citation>
    <scope>IDENTIFICATION</scope>
</reference>
<evidence type="ECO:0000256" key="3">
    <source>
        <dbReference type="ARBA" id="ARBA00022825"/>
    </source>
</evidence>
<name>T1H2V3_MEGSC</name>
<accession>T1H2V3</accession>
<dbReference type="InterPro" id="IPR001254">
    <property type="entry name" value="Trypsin_dom"/>
</dbReference>
<dbReference type="InterPro" id="IPR018114">
    <property type="entry name" value="TRYPSIN_HIS"/>
</dbReference>
<feature type="chain" id="PRO_5004577836" description="Peptidase S1 domain-containing protein" evidence="5">
    <location>
        <begin position="20"/>
        <end position="100"/>
    </location>
</feature>
<evidence type="ECO:0000256" key="4">
    <source>
        <dbReference type="ARBA" id="ARBA00023157"/>
    </source>
</evidence>
<keyword evidence="2" id="KW-0378">Hydrolase</keyword>
<reference evidence="8" key="1">
    <citation type="submission" date="2013-02" db="EMBL/GenBank/DDBJ databases">
        <authorList>
            <person name="Hughes D."/>
        </authorList>
    </citation>
    <scope>NUCLEOTIDE SEQUENCE</scope>
    <source>
        <strain>Durham</strain>
        <strain evidence="8">NC isolate 2 -- Noor lab</strain>
    </source>
</reference>
<dbReference type="PROSITE" id="PS00134">
    <property type="entry name" value="TRYPSIN_HIS"/>
    <property type="match status" value="1"/>
</dbReference>
<dbReference type="PANTHER" id="PTHR24276:SF98">
    <property type="entry name" value="FI18310P1-RELATED"/>
    <property type="match status" value="1"/>
</dbReference>
<dbReference type="Gene3D" id="2.40.10.10">
    <property type="entry name" value="Trypsin-like serine proteases"/>
    <property type="match status" value="1"/>
</dbReference>
<keyword evidence="1" id="KW-0645">Protease</keyword>
<dbReference type="GO" id="GO:0004252">
    <property type="term" value="F:serine-type endopeptidase activity"/>
    <property type="evidence" value="ECO:0007669"/>
    <property type="project" value="InterPro"/>
</dbReference>
<dbReference type="STRING" id="36166.T1H2V3"/>
<evidence type="ECO:0000313" key="7">
    <source>
        <dbReference type="EnsemblMetazoa" id="MESCA010559-PA"/>
    </source>
</evidence>
<dbReference type="Pfam" id="PF00089">
    <property type="entry name" value="Trypsin"/>
    <property type="match status" value="1"/>
</dbReference>
<evidence type="ECO:0000256" key="1">
    <source>
        <dbReference type="ARBA" id="ARBA00022670"/>
    </source>
</evidence>
<dbReference type="EMBL" id="CAQQ02080124">
    <property type="status" value="NOT_ANNOTATED_CDS"/>
    <property type="molecule type" value="Genomic_DNA"/>
</dbReference>
<keyword evidence="8" id="KW-1185">Reference proteome</keyword>
<dbReference type="Proteomes" id="UP000015102">
    <property type="component" value="Unassembled WGS sequence"/>
</dbReference>
<dbReference type="InterPro" id="IPR009003">
    <property type="entry name" value="Peptidase_S1_PA"/>
</dbReference>
<evidence type="ECO:0000259" key="6">
    <source>
        <dbReference type="Pfam" id="PF00089"/>
    </source>
</evidence>
<evidence type="ECO:0000256" key="2">
    <source>
        <dbReference type="ARBA" id="ARBA00022801"/>
    </source>
</evidence>
<proteinExistence type="predicted"/>
<feature type="domain" description="Peptidase S1" evidence="6">
    <location>
        <begin position="48"/>
        <end position="96"/>
    </location>
</feature>
<dbReference type="HOGENOM" id="CLU_2309188_0_0_1"/>
<keyword evidence="3" id="KW-0720">Serine protease</keyword>
<feature type="signal peptide" evidence="5">
    <location>
        <begin position="1"/>
        <end position="19"/>
    </location>
</feature>
<dbReference type="InterPro" id="IPR050430">
    <property type="entry name" value="Peptidase_S1"/>
</dbReference>
<evidence type="ECO:0000313" key="8">
    <source>
        <dbReference type="Proteomes" id="UP000015102"/>
    </source>
</evidence>
<sequence>MMLILKLFFLTFFISFSYCNNLYHYKEEQQLPKPPDCGTVQHLTKRLYGGSPINITNIPWMVALEFRDDGNSTTIECGGSLINNRYVVTAAHCIEDEDPE</sequence>
<keyword evidence="4" id="KW-1015">Disulfide bond</keyword>